<gene>
    <name evidence="1" type="ORF">CGXH109_LOCUS125149</name>
</gene>
<reference evidence="1" key="1">
    <citation type="submission" date="2022-08" db="EMBL/GenBank/DDBJ databases">
        <authorList>
            <person name="Giroux E."/>
            <person name="Giroux E."/>
        </authorList>
    </citation>
    <scope>NUCLEOTIDE SEQUENCE</scope>
    <source>
        <strain evidence="1">H1091258</strain>
    </source>
</reference>
<keyword evidence="2" id="KW-1185">Reference proteome</keyword>
<evidence type="ECO:0000313" key="2">
    <source>
        <dbReference type="Proteomes" id="UP001152533"/>
    </source>
</evidence>
<name>A0A9W4WQ85_9PEZI</name>
<protein>
    <submittedName>
        <fullName evidence="1">Uncharacterized protein</fullName>
    </submittedName>
</protein>
<evidence type="ECO:0000313" key="1">
    <source>
        <dbReference type="EMBL" id="CAI0653206.1"/>
    </source>
</evidence>
<sequence length="234" mass="25899">MYGGWGALSGPVQGISAGGASRYTVEVYFRAKVFLLSLKESWSTSSVRMNSITKDSPKLDSQSVWLGPSGNEFYTWAGEKIYNSTLPEKEIWRFTADGSGGGKWAESPPSNPITFQSLYRPTYGTFTQSKDTGYYFGGIVRRRSDAFTRDWNTSIPNPGLVSYNMTSGEIKNITSEFYGQNMTFKEGSSQFLPFGDAGVLLFLGGQEAPLASRKDTDFKEVDFNQVTLFDVKGE</sequence>
<comment type="caution">
    <text evidence="1">The sequence shown here is derived from an EMBL/GenBank/DDBJ whole genome shotgun (WGS) entry which is preliminary data.</text>
</comment>
<accession>A0A9W4WQ85</accession>
<organism evidence="1 2">
    <name type="scientific">Colletotrichum noveboracense</name>
    <dbReference type="NCBI Taxonomy" id="2664923"/>
    <lineage>
        <taxon>Eukaryota</taxon>
        <taxon>Fungi</taxon>
        <taxon>Dikarya</taxon>
        <taxon>Ascomycota</taxon>
        <taxon>Pezizomycotina</taxon>
        <taxon>Sordariomycetes</taxon>
        <taxon>Hypocreomycetidae</taxon>
        <taxon>Glomerellales</taxon>
        <taxon>Glomerellaceae</taxon>
        <taxon>Colletotrichum</taxon>
        <taxon>Colletotrichum gloeosporioides species complex</taxon>
    </lineage>
</organism>
<dbReference type="Proteomes" id="UP001152533">
    <property type="component" value="Unassembled WGS sequence"/>
</dbReference>
<dbReference type="EMBL" id="CAMGZC010001582">
    <property type="protein sequence ID" value="CAI0653206.1"/>
    <property type="molecule type" value="Genomic_DNA"/>
</dbReference>
<proteinExistence type="predicted"/>
<dbReference type="AlphaFoldDB" id="A0A9W4WQ85"/>